<dbReference type="Gene3D" id="3.40.33.10">
    <property type="entry name" value="CAP"/>
    <property type="match status" value="1"/>
</dbReference>
<sequence length="549" mass="55954">MKVSAGFLVAALAALSVSAESKSSYSLTSGSEDLTEQNLQTTSGSGYSTESSAETSASSLEDWGSTEGSTTQSSAETTSSSLAGWDATSTEGSTTDSSSETSLSSLGGSAMTESSSSYTESSAETSLSGSSLETSSTEASAETSFSGSSLETSSTEASAETSLTGSYPEGTSTESSAETSTTGSSTETESSATGSSTEETTSDGSFTDEQKSIWVERHNYFRMTALPWAAGNMQRMNWDEDLTKGAASAAASCSATTTTGLNVYQSTSTDPSTVMEEAIDDWVVKPVLSNIGMVVPPAKNGDSVGAGMYNSYSQVVWASTTSVGCAMASCSDGTMVACEYSPAGNDGKSAWYVHAAQATECPTGTKPDHGLCIVEGDSANEMIAPIPDGKWTYQVYPTFVADVMATILKAARARDAAGTAPTISMTGGSATSAGSEMYQSLPASSEESSSDTEQTTSSSELETSTSGYTTDSSEETSYSSLGSGSDVPSTEGSATDSSADLSLSSLDGYASGSYASSESSMSSTDSFAETSSSSVAMARALRPRVLRAR</sequence>
<feature type="region of interest" description="Disordered" evidence="1">
    <location>
        <begin position="418"/>
        <end position="549"/>
    </location>
</feature>
<dbReference type="Proteomes" id="UP001165121">
    <property type="component" value="Unassembled WGS sequence"/>
</dbReference>
<dbReference type="OrthoDB" id="337038at2759"/>
<dbReference type="FunFam" id="3.40.33.10:FF:000053">
    <property type="entry name" value="Uncharacterized protein"/>
    <property type="match status" value="1"/>
</dbReference>
<keyword evidence="5" id="KW-1185">Reference proteome</keyword>
<dbReference type="SMART" id="SM00198">
    <property type="entry name" value="SCP"/>
    <property type="match status" value="1"/>
</dbReference>
<protein>
    <submittedName>
        <fullName evidence="4">Unnamed protein product</fullName>
    </submittedName>
</protein>
<feature type="compositionally biased region" description="Low complexity" evidence="1">
    <location>
        <begin position="444"/>
        <end position="540"/>
    </location>
</feature>
<comment type="caution">
    <text evidence="4">The sequence shown here is derived from an EMBL/GenBank/DDBJ whole genome shotgun (WGS) entry which is preliminary data.</text>
</comment>
<evidence type="ECO:0000256" key="1">
    <source>
        <dbReference type="SAM" id="MobiDB-lite"/>
    </source>
</evidence>
<gene>
    <name evidence="4" type="ORF">Pfra01_002565300</name>
</gene>
<feature type="compositionally biased region" description="Low complexity" evidence="1">
    <location>
        <begin position="41"/>
        <end position="199"/>
    </location>
</feature>
<feature type="compositionally biased region" description="Low complexity" evidence="1">
    <location>
        <begin position="418"/>
        <end position="435"/>
    </location>
</feature>
<evidence type="ECO:0000259" key="3">
    <source>
        <dbReference type="SMART" id="SM00198"/>
    </source>
</evidence>
<keyword evidence="2" id="KW-0732">Signal</keyword>
<dbReference type="InterPro" id="IPR014044">
    <property type="entry name" value="CAP_dom"/>
</dbReference>
<dbReference type="SUPFAM" id="SSF55797">
    <property type="entry name" value="PR-1-like"/>
    <property type="match status" value="1"/>
</dbReference>
<feature type="compositionally biased region" description="Polar residues" evidence="1">
    <location>
        <begin position="28"/>
        <end position="40"/>
    </location>
</feature>
<dbReference type="PANTHER" id="PTHR10334">
    <property type="entry name" value="CYSTEINE-RICH SECRETORY PROTEIN-RELATED"/>
    <property type="match status" value="1"/>
</dbReference>
<proteinExistence type="predicted"/>
<accession>A0A9W7D5V3</accession>
<feature type="region of interest" description="Disordered" evidence="1">
    <location>
        <begin position="24"/>
        <end position="208"/>
    </location>
</feature>
<evidence type="ECO:0000313" key="4">
    <source>
        <dbReference type="EMBL" id="GMF59417.1"/>
    </source>
</evidence>
<evidence type="ECO:0000313" key="5">
    <source>
        <dbReference type="Proteomes" id="UP001165121"/>
    </source>
</evidence>
<reference evidence="4" key="1">
    <citation type="submission" date="2023-04" db="EMBL/GenBank/DDBJ databases">
        <title>Phytophthora fragariaefolia NBRC 109709.</title>
        <authorList>
            <person name="Ichikawa N."/>
            <person name="Sato H."/>
            <person name="Tonouchi N."/>
        </authorList>
    </citation>
    <scope>NUCLEOTIDE SEQUENCE</scope>
    <source>
        <strain evidence="4">NBRC 109709</strain>
    </source>
</reference>
<dbReference type="InterPro" id="IPR035940">
    <property type="entry name" value="CAP_sf"/>
</dbReference>
<dbReference type="InterPro" id="IPR001283">
    <property type="entry name" value="CRISP-related"/>
</dbReference>
<feature type="domain" description="SCP" evidence="3">
    <location>
        <begin position="209"/>
        <end position="348"/>
    </location>
</feature>
<feature type="chain" id="PRO_5040888650" evidence="2">
    <location>
        <begin position="20"/>
        <end position="549"/>
    </location>
</feature>
<name>A0A9W7D5V3_9STRA</name>
<dbReference type="AlphaFoldDB" id="A0A9W7D5V3"/>
<dbReference type="Pfam" id="PF00188">
    <property type="entry name" value="CAP"/>
    <property type="match status" value="1"/>
</dbReference>
<organism evidence="4 5">
    <name type="scientific">Phytophthora fragariaefolia</name>
    <dbReference type="NCBI Taxonomy" id="1490495"/>
    <lineage>
        <taxon>Eukaryota</taxon>
        <taxon>Sar</taxon>
        <taxon>Stramenopiles</taxon>
        <taxon>Oomycota</taxon>
        <taxon>Peronosporomycetes</taxon>
        <taxon>Peronosporales</taxon>
        <taxon>Peronosporaceae</taxon>
        <taxon>Phytophthora</taxon>
    </lineage>
</organism>
<dbReference type="CDD" id="cd05380">
    <property type="entry name" value="CAP_euk"/>
    <property type="match status" value="1"/>
</dbReference>
<evidence type="ECO:0000256" key="2">
    <source>
        <dbReference type="SAM" id="SignalP"/>
    </source>
</evidence>
<dbReference type="EMBL" id="BSXT01005035">
    <property type="protein sequence ID" value="GMF59417.1"/>
    <property type="molecule type" value="Genomic_DNA"/>
</dbReference>
<feature type="signal peptide" evidence="2">
    <location>
        <begin position="1"/>
        <end position="19"/>
    </location>
</feature>
<dbReference type="PRINTS" id="PR00837">
    <property type="entry name" value="V5TPXLIKE"/>
</dbReference>